<proteinExistence type="predicted"/>
<keyword evidence="2" id="KW-0472">Membrane</keyword>
<feature type="compositionally biased region" description="Polar residues" evidence="1">
    <location>
        <begin position="42"/>
        <end position="55"/>
    </location>
</feature>
<keyword evidence="4" id="KW-1185">Reference proteome</keyword>
<sequence length="217" mass="22318">MQPVGIGSRRIPNRLLLGAGVVVTGLVLLLTIGVGGRERPEQSGQPQPVESAQSNPVPAGPAPSAAVAAPPDRPHASDFAALDSWARGLAKTTHLASNVLMAYGRAEMWLRDEAPGCHLSWATLAGIGQVQAVGSGPLPVPDAIWQQWSVRATNDGKRPDPRNADDAALTAARALCAGGADLSTGPGWWAAVLGYTQSPADTRDILAAANNFATVSA</sequence>
<feature type="transmembrane region" description="Helical" evidence="2">
    <location>
        <begin position="15"/>
        <end position="36"/>
    </location>
</feature>
<evidence type="ECO:0000256" key="2">
    <source>
        <dbReference type="SAM" id="Phobius"/>
    </source>
</evidence>
<protein>
    <submittedName>
        <fullName evidence="3">Murein transglycosylase</fullName>
    </submittedName>
</protein>
<evidence type="ECO:0000313" key="3">
    <source>
        <dbReference type="EMBL" id="GLY64361.1"/>
    </source>
</evidence>
<keyword evidence="2" id="KW-0812">Transmembrane</keyword>
<feature type="region of interest" description="Disordered" evidence="1">
    <location>
        <begin position="37"/>
        <end position="73"/>
    </location>
</feature>
<evidence type="ECO:0000256" key="1">
    <source>
        <dbReference type="SAM" id="MobiDB-lite"/>
    </source>
</evidence>
<comment type="caution">
    <text evidence="3">The sequence shown here is derived from an EMBL/GenBank/DDBJ whole genome shotgun (WGS) entry which is preliminary data.</text>
</comment>
<accession>A0A9W6QUN7</accession>
<dbReference type="AlphaFoldDB" id="A0A9W6QUN7"/>
<evidence type="ECO:0000313" key="4">
    <source>
        <dbReference type="Proteomes" id="UP001165136"/>
    </source>
</evidence>
<organism evidence="3 4">
    <name type="scientific">Amycolatopsis taiwanensis</name>
    <dbReference type="NCBI Taxonomy" id="342230"/>
    <lineage>
        <taxon>Bacteria</taxon>
        <taxon>Bacillati</taxon>
        <taxon>Actinomycetota</taxon>
        <taxon>Actinomycetes</taxon>
        <taxon>Pseudonocardiales</taxon>
        <taxon>Pseudonocardiaceae</taxon>
        <taxon>Amycolatopsis</taxon>
    </lineage>
</organism>
<dbReference type="Proteomes" id="UP001165136">
    <property type="component" value="Unassembled WGS sequence"/>
</dbReference>
<keyword evidence="2" id="KW-1133">Transmembrane helix</keyword>
<gene>
    <name evidence="3" type="ORF">Atai01_09800</name>
</gene>
<reference evidence="3" key="1">
    <citation type="submission" date="2023-03" db="EMBL/GenBank/DDBJ databases">
        <title>Amycolatopsis taiwanensis NBRC 103393.</title>
        <authorList>
            <person name="Ichikawa N."/>
            <person name="Sato H."/>
            <person name="Tonouchi N."/>
        </authorList>
    </citation>
    <scope>NUCLEOTIDE SEQUENCE</scope>
    <source>
        <strain evidence="3">NBRC 103393</strain>
    </source>
</reference>
<dbReference type="EMBL" id="BSTI01000002">
    <property type="protein sequence ID" value="GLY64361.1"/>
    <property type="molecule type" value="Genomic_DNA"/>
</dbReference>
<name>A0A9W6QUN7_9PSEU</name>